<keyword evidence="5 8" id="KW-1133">Transmembrane helix</keyword>
<keyword evidence="6 8" id="KW-0472">Membrane</keyword>
<evidence type="ECO:0000256" key="2">
    <source>
        <dbReference type="ARBA" id="ARBA00005887"/>
    </source>
</evidence>
<dbReference type="PANTHER" id="PTHR43029">
    <property type="entry name" value="AMMONIUM TRANSPORTER MEP2"/>
    <property type="match status" value="1"/>
</dbReference>
<name>G5SR56_9BACT</name>
<dbReference type="GO" id="GO:0008519">
    <property type="term" value="F:ammonium channel activity"/>
    <property type="evidence" value="ECO:0007669"/>
    <property type="project" value="InterPro"/>
</dbReference>
<dbReference type="GeneID" id="93557335"/>
<evidence type="ECO:0000259" key="9">
    <source>
        <dbReference type="Pfam" id="PF00909"/>
    </source>
</evidence>
<comment type="caution">
    <text evidence="10">The sequence shown here is derived from an EMBL/GenBank/DDBJ whole genome shotgun (WGS) entry which is preliminary data.</text>
</comment>
<keyword evidence="3 8" id="KW-0813">Transport</keyword>
<evidence type="ECO:0000256" key="1">
    <source>
        <dbReference type="ARBA" id="ARBA00004141"/>
    </source>
</evidence>
<evidence type="ECO:0000256" key="5">
    <source>
        <dbReference type="ARBA" id="ARBA00022989"/>
    </source>
</evidence>
<feature type="transmembrane region" description="Helical" evidence="8">
    <location>
        <begin position="12"/>
        <end position="34"/>
    </location>
</feature>
<dbReference type="GO" id="GO:0005886">
    <property type="term" value="C:plasma membrane"/>
    <property type="evidence" value="ECO:0007669"/>
    <property type="project" value="UniProtKB-SubCell"/>
</dbReference>
<keyword evidence="11" id="KW-1185">Reference proteome</keyword>
<comment type="similarity">
    <text evidence="2 8">Belongs to the ammonia transporter channel (TC 1.A.11.2) family.</text>
</comment>
<dbReference type="NCBIfam" id="TIGR00836">
    <property type="entry name" value="amt"/>
    <property type="match status" value="1"/>
</dbReference>
<dbReference type="OrthoDB" id="9814202at2"/>
<gene>
    <name evidence="10" type="ORF">HMPREF9441_01846</name>
</gene>
<dbReference type="InterPro" id="IPR018047">
    <property type="entry name" value="Ammonium_transpt_CS"/>
</dbReference>
<feature type="transmembrane region" description="Helical" evidence="8">
    <location>
        <begin position="325"/>
        <end position="345"/>
    </location>
</feature>
<protein>
    <recommendedName>
        <fullName evidence="8">Ammonium transporter</fullName>
    </recommendedName>
</protein>
<dbReference type="HOGENOM" id="CLU_000445_33_0_10"/>
<keyword evidence="7 8" id="KW-0924">Ammonia transport</keyword>
<dbReference type="Pfam" id="PF00909">
    <property type="entry name" value="Ammonium_transp"/>
    <property type="match status" value="1"/>
</dbReference>
<reference evidence="10 11" key="1">
    <citation type="submission" date="2011-03" db="EMBL/GenBank/DDBJ databases">
        <authorList>
            <person name="Weinstock G."/>
            <person name="Sodergren E."/>
            <person name="Clifton S."/>
            <person name="Fulton L."/>
            <person name="Fulton B."/>
            <person name="Courtney L."/>
            <person name="Fronick C."/>
            <person name="Harrison M."/>
            <person name="Strong C."/>
            <person name="Farmer C."/>
            <person name="Delahaunty K."/>
            <person name="Markovic C."/>
            <person name="Hall O."/>
            <person name="Minx P."/>
            <person name="Tomlinson C."/>
            <person name="Mitreva M."/>
            <person name="Hou S."/>
            <person name="Chen J."/>
            <person name="Wollam A."/>
            <person name="Pepin K.H."/>
            <person name="Johnson M."/>
            <person name="Bhonagiri V."/>
            <person name="Zhang X."/>
            <person name="Suruliraj S."/>
            <person name="Warren W."/>
            <person name="Chinwalla A."/>
            <person name="Mardis E.R."/>
            <person name="Wilson R.K."/>
        </authorList>
    </citation>
    <scope>NUCLEOTIDE SEQUENCE [LARGE SCALE GENOMIC DNA]</scope>
    <source>
        <strain evidence="10 11">YIT 11840</strain>
    </source>
</reference>
<proteinExistence type="inferred from homology"/>
<dbReference type="PATRIC" id="fig|762968.3.peg.1650"/>
<sequence length="419" mass="44527">MDTSVILDSGHTAWMIVATLLVFMMTIPGIALFYGGLVRQKNMLSLVMQSLAIAGVVSILWVVFGYSLAFGTGYEGSGFFKYGIGGFDKVMLNGIGLDTLTATGIPEMLFVMFQCMFALITPALILGAFAERVRFAGFLCFTVLWSILVYMPMAHWVWGGGFLMEMGAVDFAGGTVVHVNAGVAALVMALMVGRRKDYRVGRPITPHNIPFVFLGTALLWLGWFGFNAGSGLAADGLAANAFLVTHIATCMAAVTWAAIDWVVNKKCTTVGACTGAVAGLVAITPAAGSVDLVGALFIGLITSAVCFWMVAVVKPKFGYDDALDAFGVHGVGGIIGSVLTGVFATQFVTGEGGVQGALYGDWNQLWIQIAATVISMVFSAVMTFVLFKVVDKLVGIRVDKRVEEEGLDIYEHGESAYDL</sequence>
<dbReference type="RefSeq" id="WP_008619993.1">
    <property type="nucleotide sequence ID" value="NZ_JH376597.1"/>
</dbReference>
<feature type="transmembrane region" description="Helical" evidence="8">
    <location>
        <begin position="171"/>
        <end position="192"/>
    </location>
</feature>
<evidence type="ECO:0000256" key="6">
    <source>
        <dbReference type="ARBA" id="ARBA00023136"/>
    </source>
</evidence>
<dbReference type="PANTHER" id="PTHR43029:SF10">
    <property type="entry name" value="AMMONIUM TRANSPORTER MEP2"/>
    <property type="match status" value="1"/>
</dbReference>
<dbReference type="InterPro" id="IPR024041">
    <property type="entry name" value="NH4_transpt_AmtB-like_dom"/>
</dbReference>
<dbReference type="eggNOG" id="COG0004">
    <property type="taxonomic scope" value="Bacteria"/>
</dbReference>
<accession>G5SR56</accession>
<dbReference type="Proteomes" id="UP000003598">
    <property type="component" value="Unassembled WGS sequence"/>
</dbReference>
<comment type="subcellular location">
    <subcellularLocation>
        <location evidence="8">Cell membrane</location>
        <topology evidence="8">Multi-pass membrane protein</topology>
    </subcellularLocation>
    <subcellularLocation>
        <location evidence="1">Membrane</location>
        <topology evidence="1">Multi-pass membrane protein</topology>
    </subcellularLocation>
</comment>
<organism evidence="10 11">
    <name type="scientific">Paraprevotella clara YIT 11840</name>
    <dbReference type="NCBI Taxonomy" id="762968"/>
    <lineage>
        <taxon>Bacteria</taxon>
        <taxon>Pseudomonadati</taxon>
        <taxon>Bacteroidota</taxon>
        <taxon>Bacteroidia</taxon>
        <taxon>Bacteroidales</taxon>
        <taxon>Prevotellaceae</taxon>
        <taxon>Paraprevotella</taxon>
    </lineage>
</organism>
<keyword evidence="4 8" id="KW-0812">Transmembrane</keyword>
<dbReference type="SUPFAM" id="SSF111352">
    <property type="entry name" value="Ammonium transporter"/>
    <property type="match status" value="1"/>
</dbReference>
<dbReference type="AlphaFoldDB" id="G5SR56"/>
<evidence type="ECO:0000313" key="10">
    <source>
        <dbReference type="EMBL" id="EHH00609.1"/>
    </source>
</evidence>
<dbReference type="InterPro" id="IPR001905">
    <property type="entry name" value="Ammonium_transpt"/>
</dbReference>
<feature type="transmembrane region" description="Helical" evidence="8">
    <location>
        <begin position="365"/>
        <end position="387"/>
    </location>
</feature>
<dbReference type="EMBL" id="AFFY01000022">
    <property type="protein sequence ID" value="EHH00609.1"/>
    <property type="molecule type" value="Genomic_DNA"/>
</dbReference>
<feature type="transmembrane region" description="Helical" evidence="8">
    <location>
        <begin position="136"/>
        <end position="159"/>
    </location>
</feature>
<feature type="transmembrane region" description="Helical" evidence="8">
    <location>
        <begin position="46"/>
        <end position="69"/>
    </location>
</feature>
<feature type="transmembrane region" description="Helical" evidence="8">
    <location>
        <begin position="108"/>
        <end position="129"/>
    </location>
</feature>
<evidence type="ECO:0000256" key="3">
    <source>
        <dbReference type="ARBA" id="ARBA00022448"/>
    </source>
</evidence>
<evidence type="ECO:0000256" key="4">
    <source>
        <dbReference type="ARBA" id="ARBA00022692"/>
    </source>
</evidence>
<dbReference type="Gene3D" id="1.10.3430.10">
    <property type="entry name" value="Ammonium transporter AmtB like domains"/>
    <property type="match status" value="1"/>
</dbReference>
<feature type="transmembrane region" description="Helical" evidence="8">
    <location>
        <begin position="270"/>
        <end position="287"/>
    </location>
</feature>
<evidence type="ECO:0000256" key="7">
    <source>
        <dbReference type="ARBA" id="ARBA00023177"/>
    </source>
</evidence>
<feature type="domain" description="Ammonium transporter AmtB-like" evidence="9">
    <location>
        <begin position="13"/>
        <end position="417"/>
    </location>
</feature>
<dbReference type="STRING" id="762968.HMPREF9441_01846"/>
<evidence type="ECO:0000313" key="11">
    <source>
        <dbReference type="Proteomes" id="UP000003598"/>
    </source>
</evidence>
<feature type="transmembrane region" description="Helical" evidence="8">
    <location>
        <begin position="204"/>
        <end position="226"/>
    </location>
</feature>
<feature type="transmembrane region" description="Helical" evidence="8">
    <location>
        <begin position="293"/>
        <end position="313"/>
    </location>
</feature>
<evidence type="ECO:0000256" key="8">
    <source>
        <dbReference type="RuleBase" id="RU362002"/>
    </source>
</evidence>
<dbReference type="PROSITE" id="PS01219">
    <property type="entry name" value="AMMONIUM_TRANSP"/>
    <property type="match status" value="1"/>
</dbReference>
<dbReference type="InterPro" id="IPR029020">
    <property type="entry name" value="Ammonium/urea_transptr"/>
</dbReference>
<feature type="transmembrane region" description="Helical" evidence="8">
    <location>
        <begin position="238"/>
        <end position="263"/>
    </location>
</feature>